<dbReference type="PROSITE" id="PS50157">
    <property type="entry name" value="ZINC_FINGER_C2H2_2"/>
    <property type="match status" value="2"/>
</dbReference>
<evidence type="ECO:0000256" key="4">
    <source>
        <dbReference type="ARBA" id="ARBA00022833"/>
    </source>
</evidence>
<evidence type="ECO:0000256" key="1">
    <source>
        <dbReference type="ARBA" id="ARBA00022723"/>
    </source>
</evidence>
<keyword evidence="2" id="KW-0677">Repeat</keyword>
<evidence type="ECO:0000256" key="3">
    <source>
        <dbReference type="ARBA" id="ARBA00022771"/>
    </source>
</evidence>
<keyword evidence="3 5" id="KW-0863">Zinc-finger</keyword>
<evidence type="ECO:0000259" key="6">
    <source>
        <dbReference type="PROSITE" id="PS50157"/>
    </source>
</evidence>
<dbReference type="InterPro" id="IPR013087">
    <property type="entry name" value="Znf_C2H2_type"/>
</dbReference>
<dbReference type="Proteomes" id="UP001150238">
    <property type="component" value="Unassembled WGS sequence"/>
</dbReference>
<reference evidence="7" key="2">
    <citation type="journal article" date="2023" name="Proc. Natl. Acad. Sci. U.S.A.">
        <title>A global phylogenomic analysis of the shiitake genus Lentinula.</title>
        <authorList>
            <person name="Sierra-Patev S."/>
            <person name="Min B."/>
            <person name="Naranjo-Ortiz M."/>
            <person name="Looney B."/>
            <person name="Konkel Z."/>
            <person name="Slot J.C."/>
            <person name="Sakamoto Y."/>
            <person name="Steenwyk J.L."/>
            <person name="Rokas A."/>
            <person name="Carro J."/>
            <person name="Camarero S."/>
            <person name="Ferreira P."/>
            <person name="Molpeceres G."/>
            <person name="Ruiz-Duenas F.J."/>
            <person name="Serrano A."/>
            <person name="Henrissat B."/>
            <person name="Drula E."/>
            <person name="Hughes K.W."/>
            <person name="Mata J.L."/>
            <person name="Ishikawa N.K."/>
            <person name="Vargas-Isla R."/>
            <person name="Ushijima S."/>
            <person name="Smith C.A."/>
            <person name="Donoghue J."/>
            <person name="Ahrendt S."/>
            <person name="Andreopoulos W."/>
            <person name="He G."/>
            <person name="LaButti K."/>
            <person name="Lipzen A."/>
            <person name="Ng V."/>
            <person name="Riley R."/>
            <person name="Sandor L."/>
            <person name="Barry K."/>
            <person name="Martinez A.T."/>
            <person name="Xiao Y."/>
            <person name="Gibbons J.G."/>
            <person name="Terashima K."/>
            <person name="Grigoriev I.V."/>
            <person name="Hibbett D."/>
        </authorList>
    </citation>
    <scope>NUCLEOTIDE SEQUENCE</scope>
    <source>
        <strain evidence="7">Sp2 HRB7682 ss15</strain>
    </source>
</reference>
<proteinExistence type="predicted"/>
<dbReference type="SMART" id="SM00355">
    <property type="entry name" value="ZnF_C2H2"/>
    <property type="match status" value="2"/>
</dbReference>
<sequence length="346" mass="37710">MSTHTAYTIDGQFDVYAQEGAYTKTDLDQSLSFMNSMEDVVAPTTDEFDSDLDALFEGINFDALTVQTTSPRAFQFHGSDSFSLRGPASAFTFSSSESSYESHSTHSESSYGYSSRDAASDYSLSFDLDSEYQRFSVDTQAQSQGLTLGRLDCIDPTAFNTMPASPYNPSDLALIATKSYNSKSSFSDYGPSTANFLNQLASYGTIAGATVSVDHIDSHLSGVYSIALAPSSTDDSRKDNSSKKKYKCTVCTRAFDRAYNLKTHMDTHNPNRQKPYVCPHLSCHRAFSRKHDLGRHIISLHRENAGLTPVAKTIGVGNGARRCHNCGKGSVGDGTPCDCDESDQVK</sequence>
<dbReference type="InterPro" id="IPR036236">
    <property type="entry name" value="Znf_C2H2_sf"/>
</dbReference>
<dbReference type="GO" id="GO:0000981">
    <property type="term" value="F:DNA-binding transcription factor activity, RNA polymerase II-specific"/>
    <property type="evidence" value="ECO:0007669"/>
    <property type="project" value="TreeGrafter"/>
</dbReference>
<accession>A0A9W9E176</accession>
<dbReference type="Pfam" id="PF00096">
    <property type="entry name" value="zf-C2H2"/>
    <property type="match status" value="2"/>
</dbReference>
<evidence type="ECO:0000313" key="7">
    <source>
        <dbReference type="EMBL" id="KAJ4494651.1"/>
    </source>
</evidence>
<evidence type="ECO:0000313" key="8">
    <source>
        <dbReference type="Proteomes" id="UP001150238"/>
    </source>
</evidence>
<dbReference type="AlphaFoldDB" id="A0A9W9E176"/>
<keyword evidence="4" id="KW-0862">Zinc</keyword>
<dbReference type="SUPFAM" id="SSF57667">
    <property type="entry name" value="beta-beta-alpha zinc fingers"/>
    <property type="match status" value="1"/>
</dbReference>
<dbReference type="GO" id="GO:0005667">
    <property type="term" value="C:transcription regulator complex"/>
    <property type="evidence" value="ECO:0007669"/>
    <property type="project" value="TreeGrafter"/>
</dbReference>
<dbReference type="GO" id="GO:0008270">
    <property type="term" value="F:zinc ion binding"/>
    <property type="evidence" value="ECO:0007669"/>
    <property type="project" value="UniProtKB-KW"/>
</dbReference>
<feature type="domain" description="C2H2-type" evidence="6">
    <location>
        <begin position="276"/>
        <end position="306"/>
    </location>
</feature>
<dbReference type="GO" id="GO:0000785">
    <property type="term" value="C:chromatin"/>
    <property type="evidence" value="ECO:0007669"/>
    <property type="project" value="TreeGrafter"/>
</dbReference>
<dbReference type="FunFam" id="3.30.160.60:FF:000446">
    <property type="entry name" value="Zinc finger protein"/>
    <property type="match status" value="1"/>
</dbReference>
<evidence type="ECO:0000256" key="5">
    <source>
        <dbReference type="PROSITE-ProRule" id="PRU00042"/>
    </source>
</evidence>
<keyword evidence="1" id="KW-0479">Metal-binding</keyword>
<organism evidence="7 8">
    <name type="scientific">Lentinula lateritia</name>
    <dbReference type="NCBI Taxonomy" id="40482"/>
    <lineage>
        <taxon>Eukaryota</taxon>
        <taxon>Fungi</taxon>
        <taxon>Dikarya</taxon>
        <taxon>Basidiomycota</taxon>
        <taxon>Agaricomycotina</taxon>
        <taxon>Agaricomycetes</taxon>
        <taxon>Agaricomycetidae</taxon>
        <taxon>Agaricales</taxon>
        <taxon>Marasmiineae</taxon>
        <taxon>Omphalotaceae</taxon>
        <taxon>Lentinula</taxon>
    </lineage>
</organism>
<comment type="caution">
    <text evidence="7">The sequence shown here is derived from an EMBL/GenBank/DDBJ whole genome shotgun (WGS) entry which is preliminary data.</text>
</comment>
<gene>
    <name evidence="7" type="ORF">C8J55DRAFT_497232</name>
</gene>
<reference evidence="7" key="1">
    <citation type="submission" date="2022-08" db="EMBL/GenBank/DDBJ databases">
        <authorList>
            <consortium name="DOE Joint Genome Institute"/>
            <person name="Min B."/>
            <person name="Riley R."/>
            <person name="Sierra-Patev S."/>
            <person name="Naranjo-Ortiz M."/>
            <person name="Looney B."/>
            <person name="Konkel Z."/>
            <person name="Slot J.C."/>
            <person name="Sakamoto Y."/>
            <person name="Steenwyk J.L."/>
            <person name="Rokas A."/>
            <person name="Carro J."/>
            <person name="Camarero S."/>
            <person name="Ferreira P."/>
            <person name="Molpeceres G."/>
            <person name="Ruiz-Duenas F.J."/>
            <person name="Serrano A."/>
            <person name="Henrissat B."/>
            <person name="Drula E."/>
            <person name="Hughes K.W."/>
            <person name="Mata J.L."/>
            <person name="Ishikawa N.K."/>
            <person name="Vargas-Isla R."/>
            <person name="Ushijima S."/>
            <person name="Smith C.A."/>
            <person name="Ahrendt S."/>
            <person name="Andreopoulos W."/>
            <person name="He G."/>
            <person name="Labutti K."/>
            <person name="Lipzen A."/>
            <person name="Ng V."/>
            <person name="Sandor L."/>
            <person name="Barry K."/>
            <person name="Martinez A.T."/>
            <person name="Xiao Y."/>
            <person name="Gibbons J.G."/>
            <person name="Terashima K."/>
            <person name="Hibbett D.S."/>
            <person name="Grigoriev I.V."/>
        </authorList>
    </citation>
    <scope>NUCLEOTIDE SEQUENCE</scope>
    <source>
        <strain evidence="7">Sp2 HRB7682 ss15</strain>
    </source>
</reference>
<evidence type="ECO:0000256" key="2">
    <source>
        <dbReference type="ARBA" id="ARBA00022737"/>
    </source>
</evidence>
<dbReference type="GO" id="GO:0031519">
    <property type="term" value="C:PcG protein complex"/>
    <property type="evidence" value="ECO:0007669"/>
    <property type="project" value="TreeGrafter"/>
</dbReference>
<dbReference type="EMBL" id="JANVFS010000002">
    <property type="protein sequence ID" value="KAJ4494651.1"/>
    <property type="molecule type" value="Genomic_DNA"/>
</dbReference>
<dbReference type="PANTHER" id="PTHR14003:SF19">
    <property type="entry name" value="YY2 TRANSCRIPTION FACTOR"/>
    <property type="match status" value="1"/>
</dbReference>
<dbReference type="GO" id="GO:0000978">
    <property type="term" value="F:RNA polymerase II cis-regulatory region sequence-specific DNA binding"/>
    <property type="evidence" value="ECO:0007669"/>
    <property type="project" value="TreeGrafter"/>
</dbReference>
<name>A0A9W9E176_9AGAR</name>
<feature type="domain" description="C2H2-type" evidence="6">
    <location>
        <begin position="246"/>
        <end position="273"/>
    </location>
</feature>
<dbReference type="PANTHER" id="PTHR14003">
    <property type="entry name" value="TRANSCRIPTIONAL REPRESSOR PROTEIN YY"/>
    <property type="match status" value="1"/>
</dbReference>
<dbReference type="Gene3D" id="3.30.160.60">
    <property type="entry name" value="Classic Zinc Finger"/>
    <property type="match status" value="2"/>
</dbReference>
<dbReference type="PROSITE" id="PS00028">
    <property type="entry name" value="ZINC_FINGER_C2H2_1"/>
    <property type="match status" value="2"/>
</dbReference>
<protein>
    <recommendedName>
        <fullName evidence="6">C2H2-type domain-containing protein</fullName>
    </recommendedName>
</protein>